<keyword evidence="2" id="KW-0732">Signal</keyword>
<proteinExistence type="predicted"/>
<sequence>MERRSVFVTVFLLLTATDLLQHREVQASECIVYENGFKIKVNVGSFHLRLAPMDSVDPEVIVKQRGIEHEVNLGDITKNRWTYGQLCLTGKPKFFTDESINSCSTATDTTISEVEIQDARVCFGDNEGPRDLALFELHGQGRVNEVYIPRTEGRQWKGKEEGKVEILGVHNTDSTHIKLSVGGNILQMCMAKDMKTTNMPEEDEEVVEEEEEEEEMVEEKDGVEEEIVKGVGVKEEEDVVVEGMEEVVMVEEMEEVVVVEEMEEVVVVEEEMVEEKEEKGLVEGMEEDVVVEEEMTKLMILNKVDPINTPCDPIPANQFIKLNITYKENSITIIANDTYIKKLDNEDTETKGILFYKPEEEASLTIVQYFDTDSLDHYQTNGTDHHFHCEDIQPPMVNLTCPYPIPLNDISSTMGTTLGLDM</sequence>
<gene>
    <name evidence="3" type="ORF">Pcinc_007561</name>
</gene>
<evidence type="ECO:0000256" key="2">
    <source>
        <dbReference type="SAM" id="SignalP"/>
    </source>
</evidence>
<keyword evidence="4" id="KW-1185">Reference proteome</keyword>
<comment type="caution">
    <text evidence="3">The sequence shown here is derived from an EMBL/GenBank/DDBJ whole genome shotgun (WGS) entry which is preliminary data.</text>
</comment>
<dbReference type="Proteomes" id="UP001286313">
    <property type="component" value="Unassembled WGS sequence"/>
</dbReference>
<evidence type="ECO:0000313" key="4">
    <source>
        <dbReference type="Proteomes" id="UP001286313"/>
    </source>
</evidence>
<reference evidence="3" key="1">
    <citation type="submission" date="2023-10" db="EMBL/GenBank/DDBJ databases">
        <title>Genome assemblies of two species of porcelain crab, Petrolisthes cinctipes and Petrolisthes manimaculis (Anomura: Porcellanidae).</title>
        <authorList>
            <person name="Angst P."/>
        </authorList>
    </citation>
    <scope>NUCLEOTIDE SEQUENCE</scope>
    <source>
        <strain evidence="3">PB745_01</strain>
        <tissue evidence="3">Gill</tissue>
    </source>
</reference>
<dbReference type="EMBL" id="JAWQEG010000555">
    <property type="protein sequence ID" value="KAK3888434.1"/>
    <property type="molecule type" value="Genomic_DNA"/>
</dbReference>
<protein>
    <submittedName>
        <fullName evidence="3">Uncharacterized protein</fullName>
    </submittedName>
</protein>
<evidence type="ECO:0000256" key="1">
    <source>
        <dbReference type="SAM" id="Coils"/>
    </source>
</evidence>
<feature type="coiled-coil region" evidence="1">
    <location>
        <begin position="199"/>
        <end position="226"/>
    </location>
</feature>
<organism evidence="3 4">
    <name type="scientific">Petrolisthes cinctipes</name>
    <name type="common">Flat porcelain crab</name>
    <dbReference type="NCBI Taxonomy" id="88211"/>
    <lineage>
        <taxon>Eukaryota</taxon>
        <taxon>Metazoa</taxon>
        <taxon>Ecdysozoa</taxon>
        <taxon>Arthropoda</taxon>
        <taxon>Crustacea</taxon>
        <taxon>Multicrustacea</taxon>
        <taxon>Malacostraca</taxon>
        <taxon>Eumalacostraca</taxon>
        <taxon>Eucarida</taxon>
        <taxon>Decapoda</taxon>
        <taxon>Pleocyemata</taxon>
        <taxon>Anomura</taxon>
        <taxon>Galatheoidea</taxon>
        <taxon>Porcellanidae</taxon>
        <taxon>Petrolisthes</taxon>
    </lineage>
</organism>
<keyword evidence="1" id="KW-0175">Coiled coil</keyword>
<accession>A0AAE1G8E4</accession>
<feature type="chain" id="PRO_5042247543" evidence="2">
    <location>
        <begin position="28"/>
        <end position="422"/>
    </location>
</feature>
<feature type="signal peptide" evidence="2">
    <location>
        <begin position="1"/>
        <end position="27"/>
    </location>
</feature>
<name>A0AAE1G8E4_PETCI</name>
<dbReference type="AlphaFoldDB" id="A0AAE1G8E4"/>
<evidence type="ECO:0000313" key="3">
    <source>
        <dbReference type="EMBL" id="KAK3888434.1"/>
    </source>
</evidence>